<gene>
    <name evidence="1" type="ORF">I6U50_02585</name>
</gene>
<dbReference type="SUPFAM" id="SSF53756">
    <property type="entry name" value="UDP-Glycosyltransferase/glycogen phosphorylase"/>
    <property type="match status" value="1"/>
</dbReference>
<comment type="caution">
    <text evidence="1">The sequence shown here is derived from an EMBL/GenBank/DDBJ whole genome shotgun (WGS) entry which is preliminary data.</text>
</comment>
<accession>A0ABS0TF68</accession>
<sequence length="421" mass="48577">MSLPKNRLLVIGCVWPEPNSSAAGSRMLQLLQFFLGEKYEITFVSTAARSEFAIDLENMNIASEVIRMNHSSFDELLRQIQPNFVVFDRFMTEEQFGWRVDENCPEAIKILDTEDLHFLRKSRIEAFKKNIPAENIYFDADITKREIASIYRCDLSLIISKAEMELLQNKFEINPRLLYYLPFMLNSISEEEALNLPNYQERNNFISIGNFLHEPNWNAVLYLKEEIWPLIRKELPDAKLIVYGAYPSQKVWNLHNEKEGFIVKGRAETAEAVMQQAKVCLAPIRFGAGLKGKLVMAMQCGTPSVTTTMGAEGINGALNWNGFIVNKPELFAAEAVRLYTDEKLWAEAVQNGHAIINSRFKKEKHQQKFATKLAGLLENKDVYRKRNFVGKMLQYHKHRSTYFMAKFIEEKEKNKKTAGHN</sequence>
<reference evidence="1 2" key="1">
    <citation type="submission" date="2020-12" db="EMBL/GenBank/DDBJ databases">
        <title>Salegentibacter orientalis sp. nov., isolated from costal sediment.</title>
        <authorList>
            <person name="Lian F.-B."/>
        </authorList>
    </citation>
    <scope>NUCLEOTIDE SEQUENCE [LARGE SCALE GENOMIC DNA]</scope>
    <source>
        <strain evidence="1 2">F60176</strain>
    </source>
</reference>
<protein>
    <submittedName>
        <fullName evidence="1">Glycosyltransferase family 4 protein</fullName>
    </submittedName>
</protein>
<evidence type="ECO:0000313" key="2">
    <source>
        <dbReference type="Proteomes" id="UP000635665"/>
    </source>
</evidence>
<keyword evidence="2" id="KW-1185">Reference proteome</keyword>
<organism evidence="1 2">
    <name type="scientific">Salegentibacter maritimus</name>
    <dbReference type="NCBI Taxonomy" id="2794347"/>
    <lineage>
        <taxon>Bacteria</taxon>
        <taxon>Pseudomonadati</taxon>
        <taxon>Bacteroidota</taxon>
        <taxon>Flavobacteriia</taxon>
        <taxon>Flavobacteriales</taxon>
        <taxon>Flavobacteriaceae</taxon>
        <taxon>Salegentibacter</taxon>
    </lineage>
</organism>
<dbReference type="Gene3D" id="3.40.50.2000">
    <property type="entry name" value="Glycogen Phosphorylase B"/>
    <property type="match status" value="1"/>
</dbReference>
<dbReference type="RefSeq" id="WP_198637745.1">
    <property type="nucleotide sequence ID" value="NZ_JAEHNY010000002.1"/>
</dbReference>
<name>A0ABS0TF68_9FLAO</name>
<evidence type="ECO:0000313" key="1">
    <source>
        <dbReference type="EMBL" id="MBI6118901.1"/>
    </source>
</evidence>
<dbReference type="Pfam" id="PF13692">
    <property type="entry name" value="Glyco_trans_1_4"/>
    <property type="match status" value="1"/>
</dbReference>
<dbReference type="Proteomes" id="UP000635665">
    <property type="component" value="Unassembled WGS sequence"/>
</dbReference>
<dbReference type="CDD" id="cd03801">
    <property type="entry name" value="GT4_PimA-like"/>
    <property type="match status" value="1"/>
</dbReference>
<proteinExistence type="predicted"/>
<dbReference type="EMBL" id="JAEHNY010000002">
    <property type="protein sequence ID" value="MBI6118901.1"/>
    <property type="molecule type" value="Genomic_DNA"/>
</dbReference>